<dbReference type="EMBL" id="VXPY01000085">
    <property type="protein sequence ID" value="MYD91036.1"/>
    <property type="molecule type" value="Genomic_DNA"/>
</dbReference>
<proteinExistence type="predicted"/>
<protein>
    <submittedName>
        <fullName evidence="1">Phytanoyl-CoA dioxygenase family protein</fullName>
    </submittedName>
</protein>
<evidence type="ECO:0000313" key="1">
    <source>
        <dbReference type="EMBL" id="MYD91036.1"/>
    </source>
</evidence>
<dbReference type="PANTHER" id="PTHR20883:SF14">
    <property type="entry name" value="PHYTANOYL-COA DIOXYGENASE"/>
    <property type="match status" value="1"/>
</dbReference>
<dbReference type="InterPro" id="IPR008775">
    <property type="entry name" value="Phytyl_CoA_dOase-like"/>
</dbReference>
<dbReference type="GO" id="GO:0016706">
    <property type="term" value="F:2-oxoglutarate-dependent dioxygenase activity"/>
    <property type="evidence" value="ECO:0007669"/>
    <property type="project" value="UniProtKB-ARBA"/>
</dbReference>
<dbReference type="Pfam" id="PF05721">
    <property type="entry name" value="PhyH"/>
    <property type="match status" value="1"/>
</dbReference>
<dbReference type="AlphaFoldDB" id="A0A6B1DVI2"/>
<sequence length="300" mass="33794">MEPFIVSNDLLHEPSALRDRAERDGYLFMKGFVNQDDILETRRDMARLLLECGWIAPGTDLLEAITHRPAAIHGDEEHQPVYDRIQLLESFHSLAHDQAVMDLMTSLLGSDAMLHPANIARVIFPSATEHTTPAHQDFFHIQGNPDVWTAWIPLGACPQSHGGLSVLAGSHKVGILPVAPSLGAGGVKTLTQGVEGEWVTSPFEMGDALFFHSHTVHRGLPNRSGDRLRLSVDYRYQRTTEPIVDYVLVPHGTQQTWEEIYRDWKSDKYQYFWKAHDLTPVPRVPITVVDEETGEPLRQQ</sequence>
<dbReference type="PANTHER" id="PTHR20883">
    <property type="entry name" value="PHYTANOYL-COA DIOXYGENASE DOMAIN CONTAINING 1"/>
    <property type="match status" value="1"/>
</dbReference>
<organism evidence="1">
    <name type="scientific">Caldilineaceae bacterium SB0662_bin_9</name>
    <dbReference type="NCBI Taxonomy" id="2605258"/>
    <lineage>
        <taxon>Bacteria</taxon>
        <taxon>Bacillati</taxon>
        <taxon>Chloroflexota</taxon>
        <taxon>Caldilineae</taxon>
        <taxon>Caldilineales</taxon>
        <taxon>Caldilineaceae</taxon>
    </lineage>
</organism>
<gene>
    <name evidence="1" type="ORF">F4Y08_12000</name>
</gene>
<dbReference type="SUPFAM" id="SSF51197">
    <property type="entry name" value="Clavaminate synthase-like"/>
    <property type="match status" value="1"/>
</dbReference>
<dbReference type="GO" id="GO:0005506">
    <property type="term" value="F:iron ion binding"/>
    <property type="evidence" value="ECO:0007669"/>
    <property type="project" value="UniProtKB-ARBA"/>
</dbReference>
<keyword evidence="1" id="KW-0223">Dioxygenase</keyword>
<reference evidence="1" key="1">
    <citation type="submission" date="2019-09" db="EMBL/GenBank/DDBJ databases">
        <title>Characterisation of the sponge microbiome using genome-centric metagenomics.</title>
        <authorList>
            <person name="Engelberts J.P."/>
            <person name="Robbins S.J."/>
            <person name="De Goeij J.M."/>
            <person name="Aranda M."/>
            <person name="Bell S.C."/>
            <person name="Webster N.S."/>
        </authorList>
    </citation>
    <scope>NUCLEOTIDE SEQUENCE</scope>
    <source>
        <strain evidence="1">SB0662_bin_9</strain>
    </source>
</reference>
<dbReference type="Gene3D" id="2.60.120.620">
    <property type="entry name" value="q2cbj1_9rhob like domain"/>
    <property type="match status" value="1"/>
</dbReference>
<comment type="caution">
    <text evidence="1">The sequence shown here is derived from an EMBL/GenBank/DDBJ whole genome shotgun (WGS) entry which is preliminary data.</text>
</comment>
<name>A0A6B1DVI2_9CHLR</name>
<accession>A0A6B1DVI2</accession>
<keyword evidence="1" id="KW-0560">Oxidoreductase</keyword>